<accession>M8A5Q2</accession>
<dbReference type="Gene3D" id="2.60.40.2310">
    <property type="match status" value="1"/>
</dbReference>
<dbReference type="InterPro" id="IPR000209">
    <property type="entry name" value="Peptidase_S8/S53_dom"/>
</dbReference>
<dbReference type="EMBL" id="KD020466">
    <property type="protein sequence ID" value="EMS67351.1"/>
    <property type="molecule type" value="Genomic_DNA"/>
</dbReference>
<dbReference type="PANTHER" id="PTHR10795">
    <property type="entry name" value="PROPROTEIN CONVERTASE SUBTILISIN/KEXIN"/>
    <property type="match status" value="1"/>
</dbReference>
<dbReference type="Pfam" id="PF00082">
    <property type="entry name" value="Peptidase_S8"/>
    <property type="match status" value="1"/>
</dbReference>
<keyword evidence="7" id="KW-0378">Hydrolase</keyword>
<dbReference type="InterPro" id="IPR037045">
    <property type="entry name" value="S8pro/Inhibitor_I9_sf"/>
</dbReference>
<dbReference type="GO" id="GO:0004252">
    <property type="term" value="F:serine-type endopeptidase activity"/>
    <property type="evidence" value="ECO:0007669"/>
    <property type="project" value="InterPro"/>
</dbReference>
<evidence type="ECO:0000313" key="7">
    <source>
        <dbReference type="EMBL" id="EMS67351.1"/>
    </source>
</evidence>
<dbReference type="Gene3D" id="3.30.70.80">
    <property type="entry name" value="Peptidase S8 propeptide/proteinase inhibitor I9"/>
    <property type="match status" value="1"/>
</dbReference>
<dbReference type="Gene3D" id="3.40.50.200">
    <property type="entry name" value="Peptidase S8/S53 domain"/>
    <property type="match status" value="1"/>
</dbReference>
<dbReference type="GO" id="GO:0006508">
    <property type="term" value="P:proteolysis"/>
    <property type="evidence" value="ECO:0007669"/>
    <property type="project" value="UniProtKB-KW"/>
</dbReference>
<feature type="domain" description="Subtilisin-like protease fibronectin type-III" evidence="6">
    <location>
        <begin position="580"/>
        <end position="679"/>
    </location>
</feature>
<dbReference type="CDD" id="cd02120">
    <property type="entry name" value="PA_subtilisin_like"/>
    <property type="match status" value="1"/>
</dbReference>
<protein>
    <submittedName>
        <fullName evidence="7">Subtilisin-like protease</fullName>
    </submittedName>
</protein>
<evidence type="ECO:0000256" key="3">
    <source>
        <dbReference type="PROSITE-ProRule" id="PRU01240"/>
    </source>
</evidence>
<name>M8A5Q2_TRIUA</name>
<feature type="domain" description="Peptidase S8/S53" evidence="4">
    <location>
        <begin position="201"/>
        <end position="502"/>
    </location>
</feature>
<organism evidence="7">
    <name type="scientific">Triticum urartu</name>
    <name type="common">Red wild einkorn</name>
    <name type="synonym">Crithodium urartu</name>
    <dbReference type="NCBI Taxonomy" id="4572"/>
    <lineage>
        <taxon>Eukaryota</taxon>
        <taxon>Viridiplantae</taxon>
        <taxon>Streptophyta</taxon>
        <taxon>Embryophyta</taxon>
        <taxon>Tracheophyta</taxon>
        <taxon>Spermatophyta</taxon>
        <taxon>Magnoliopsida</taxon>
        <taxon>Liliopsida</taxon>
        <taxon>Poales</taxon>
        <taxon>Poaceae</taxon>
        <taxon>BOP clade</taxon>
        <taxon>Pooideae</taxon>
        <taxon>Triticodae</taxon>
        <taxon>Triticeae</taxon>
        <taxon>Triticinae</taxon>
        <taxon>Triticum</taxon>
    </lineage>
</organism>
<dbReference type="InterPro" id="IPR036852">
    <property type="entry name" value="Peptidase_S8/S53_dom_sf"/>
</dbReference>
<gene>
    <name evidence="7" type="ORF">TRIUR3_11323</name>
</gene>
<evidence type="ECO:0000256" key="2">
    <source>
        <dbReference type="ARBA" id="ARBA00022729"/>
    </source>
</evidence>
<keyword evidence="7" id="KW-0645">Protease</keyword>
<dbReference type="AlphaFoldDB" id="M8A5Q2"/>
<dbReference type="eggNOG" id="ENOG502QZDA">
    <property type="taxonomic scope" value="Eukaryota"/>
</dbReference>
<evidence type="ECO:0000256" key="1">
    <source>
        <dbReference type="ARBA" id="ARBA00011073"/>
    </source>
</evidence>
<comment type="caution">
    <text evidence="3">Lacks conserved residue(s) required for the propagation of feature annotation.</text>
</comment>
<dbReference type="Gene3D" id="3.50.30.30">
    <property type="match status" value="2"/>
</dbReference>
<dbReference type="SUPFAM" id="SSF52743">
    <property type="entry name" value="Subtilisin-like"/>
    <property type="match status" value="1"/>
</dbReference>
<comment type="similarity">
    <text evidence="1 3">Belongs to the peptidase S8 family.</text>
</comment>
<dbReference type="OMA" id="KVAPWML"/>
<dbReference type="InterPro" id="IPR041469">
    <property type="entry name" value="Subtilisin-like_FN3"/>
</dbReference>
<dbReference type="PROSITE" id="PS51892">
    <property type="entry name" value="SUBTILASE"/>
    <property type="match status" value="1"/>
</dbReference>
<reference evidence="7" key="1">
    <citation type="journal article" date="2013" name="Nature">
        <title>Draft genome of the wheat A-genome progenitor Triticum urartu.</title>
        <authorList>
            <person name="Ling H.Q."/>
            <person name="Zhao S."/>
            <person name="Liu D."/>
            <person name="Wang J."/>
            <person name="Sun H."/>
            <person name="Zhang C."/>
            <person name="Fan H."/>
            <person name="Li D."/>
            <person name="Dong L."/>
            <person name="Tao Y."/>
            <person name="Gao C."/>
            <person name="Wu H."/>
            <person name="Li Y."/>
            <person name="Cui Y."/>
            <person name="Guo X."/>
            <person name="Zheng S."/>
            <person name="Wang B."/>
            <person name="Yu K."/>
            <person name="Liang Q."/>
            <person name="Yang W."/>
            <person name="Lou X."/>
            <person name="Chen J."/>
            <person name="Feng M."/>
            <person name="Jian J."/>
            <person name="Zhang X."/>
            <person name="Luo G."/>
            <person name="Jiang Y."/>
            <person name="Liu J."/>
            <person name="Wang Z."/>
            <person name="Sha Y."/>
            <person name="Zhang B."/>
            <person name="Wu H."/>
            <person name="Tang D."/>
            <person name="Shen Q."/>
            <person name="Xue P."/>
            <person name="Zou S."/>
            <person name="Wang X."/>
            <person name="Liu X."/>
            <person name="Wang F."/>
            <person name="Yang Y."/>
            <person name="An X."/>
            <person name="Dong Z."/>
            <person name="Zhang K."/>
            <person name="Zhang X."/>
            <person name="Luo M.C."/>
            <person name="Dvorak J."/>
            <person name="Tong Y."/>
            <person name="Wang J."/>
            <person name="Yang H."/>
            <person name="Li Z."/>
            <person name="Wang D."/>
            <person name="Zhang A."/>
            <person name="Wang J."/>
        </authorList>
    </citation>
    <scope>NUCLEOTIDE SEQUENCE</scope>
</reference>
<sequence length="704" mass="72657">MDLLRPFAALCVLLGFVVAAAAMAATEVESETAEARSSYIVHVAAEHAPRLPRRGLMATRAYGAFLRDLLPVELSSPAPRVLYSYAHAATGFAAQLTGRQAAQLASSGSVLAVVPDVMQQLHTTLTPSFLGLSPSSGLLKASNGATDVIIGVIDTGVYPEGRKSFAADPSLPPPPSKFRGGGGSRRPTADAGFFDYAGGKAVGMAPGARIAVYKACWDEGCAGSDILAAFDEAITDRVDVISVSLGDTGLADNFYSDTTAVGAFRAVSKGIVVSASAGNSGPGDSTAVNIAPWILTVGASTLNRRFPGDVVLGNGETFTGTTLYAGEPLGATKLPVVYGGDVGSKVCEEGKLKPAKLAGGAGAILTGAKEDGEQVITSPHVHPATDVPFAAAEKIKKYIRTQTSPTATIVFRGTVVGPTPPSPRMASFSSRGPNFRAPEILKPDVTAPGVDILAAWTGANSPSELDFDTRRVNGIVALLRQARPEWSPAAIKSALMTTAQNVDSAGGLIGAMSTGEASTPFARGAGHIDPNSAVDPGLVYDAGTEDYITFLCALGYTAKQVAVFGSSTSCSTRAGSSVGDHNYPAFSVVITSNKKKAAVTQRRVVRNVGGDATTTYRAKITAPDGVLVTVSPETLRFSATQKTQGYAVTFAREIGGSVTGKYTFGSIEWSDGEHTVSFPGCPGHSRLLSDGVGRFQCKGTQQLP</sequence>
<evidence type="ECO:0000259" key="5">
    <source>
        <dbReference type="Pfam" id="PF05922"/>
    </source>
</evidence>
<dbReference type="Pfam" id="PF05922">
    <property type="entry name" value="Inhibitor_I9"/>
    <property type="match status" value="1"/>
</dbReference>
<dbReference type="Pfam" id="PF17766">
    <property type="entry name" value="fn3_6"/>
    <property type="match status" value="1"/>
</dbReference>
<keyword evidence="2" id="KW-0732">Signal</keyword>
<feature type="domain" description="Inhibitor I9" evidence="5">
    <location>
        <begin position="38"/>
        <end position="122"/>
    </location>
</feature>
<evidence type="ECO:0000259" key="4">
    <source>
        <dbReference type="Pfam" id="PF00082"/>
    </source>
</evidence>
<dbReference type="InterPro" id="IPR045051">
    <property type="entry name" value="SBT"/>
</dbReference>
<proteinExistence type="inferred from homology"/>
<dbReference type="InterPro" id="IPR010259">
    <property type="entry name" value="S8pro/Inhibitor_I9"/>
</dbReference>
<evidence type="ECO:0000259" key="6">
    <source>
        <dbReference type="Pfam" id="PF17766"/>
    </source>
</evidence>